<proteinExistence type="predicted"/>
<comment type="caution">
    <text evidence="3">The sequence shown here is derived from an EMBL/GenBank/DDBJ whole genome shotgun (WGS) entry which is preliminary data.</text>
</comment>
<dbReference type="SUPFAM" id="SSF52172">
    <property type="entry name" value="CheY-like"/>
    <property type="match status" value="1"/>
</dbReference>
<accession>A0A1V4AQ96</accession>
<dbReference type="GO" id="GO:0000160">
    <property type="term" value="P:phosphorelay signal transduction system"/>
    <property type="evidence" value="ECO:0007669"/>
    <property type="project" value="InterPro"/>
</dbReference>
<dbReference type="PROSITE" id="PS50110">
    <property type="entry name" value="RESPONSE_REGULATORY"/>
    <property type="match status" value="1"/>
</dbReference>
<dbReference type="STRING" id="1004156.AYP45_15705"/>
<dbReference type="InterPro" id="IPR001789">
    <property type="entry name" value="Sig_transdc_resp-reg_receiver"/>
</dbReference>
<dbReference type="PANTHER" id="PTHR44520:SF1">
    <property type="entry name" value="TWO-COMPONENT SYSTEM REGULATORY PROTEIN"/>
    <property type="match status" value="1"/>
</dbReference>
<reference evidence="3 4" key="1">
    <citation type="journal article" date="2017" name="Water Res.">
        <title>Discovery and metagenomic analysis of an anammox bacterial enrichment related to Candidatus "Brocadia caroliniensis" in a full-scale glycerol-fed nitritation-denitritation separate centrate treatment process.</title>
        <authorList>
            <person name="Park H."/>
            <person name="Brotto A.C."/>
            <person name="van Loosdrecht M.C."/>
            <person name="Chandran K."/>
        </authorList>
    </citation>
    <scope>NUCLEOTIDE SEQUENCE [LARGE SCALE GENOMIC DNA]</scope>
    <source>
        <strain evidence="3">26THWARD</strain>
    </source>
</reference>
<name>A0A1V4AQ96_9BACT</name>
<feature type="modified residue" description="4-aspartylphosphate" evidence="1">
    <location>
        <position position="66"/>
    </location>
</feature>
<evidence type="ECO:0000259" key="2">
    <source>
        <dbReference type="PROSITE" id="PS50110"/>
    </source>
</evidence>
<dbReference type="SMART" id="SM00448">
    <property type="entry name" value="REC"/>
    <property type="match status" value="1"/>
</dbReference>
<dbReference type="EMBL" id="AYTS01000159">
    <property type="protein sequence ID" value="OOP55274.1"/>
    <property type="molecule type" value="Genomic_DNA"/>
</dbReference>
<sequence length="150" mass="16570">MRPKAILTVEDNQGDADLVRYAFKKYHMINEDVTTSAGDKVPEYFFARGKYTSKNMHPLSEVVLLDLKQPKVDGLEVLQRPRPDERTKHHPMVMLTSSSEEGDLVDSYTVGANSCVQKPVDCIQFSEAAGLLGIYGLLLNKSPGSSGGMH</sequence>
<evidence type="ECO:0000256" key="1">
    <source>
        <dbReference type="PROSITE-ProRule" id="PRU00169"/>
    </source>
</evidence>
<gene>
    <name evidence="3" type="ORF">AYP45_15705</name>
</gene>
<evidence type="ECO:0000313" key="3">
    <source>
        <dbReference type="EMBL" id="OOP55274.1"/>
    </source>
</evidence>
<feature type="domain" description="Response regulatory" evidence="2">
    <location>
        <begin position="5"/>
        <end position="133"/>
    </location>
</feature>
<protein>
    <recommendedName>
        <fullName evidence="2">Response regulatory domain-containing protein</fullName>
    </recommendedName>
</protein>
<dbReference type="InterPro" id="IPR011006">
    <property type="entry name" value="CheY-like_superfamily"/>
</dbReference>
<dbReference type="Gene3D" id="3.40.50.2300">
    <property type="match status" value="1"/>
</dbReference>
<keyword evidence="1" id="KW-0597">Phosphoprotein</keyword>
<dbReference type="CDD" id="cd17557">
    <property type="entry name" value="REC_Rcp-like"/>
    <property type="match status" value="1"/>
</dbReference>
<organism evidence="3 4">
    <name type="scientific">Candidatus Brocadia carolinensis</name>
    <dbReference type="NCBI Taxonomy" id="1004156"/>
    <lineage>
        <taxon>Bacteria</taxon>
        <taxon>Pseudomonadati</taxon>
        <taxon>Planctomycetota</taxon>
        <taxon>Candidatus Brocadiia</taxon>
        <taxon>Candidatus Brocadiales</taxon>
        <taxon>Candidatus Brocadiaceae</taxon>
        <taxon>Candidatus Brocadia</taxon>
    </lineage>
</organism>
<dbReference type="InterPro" id="IPR052893">
    <property type="entry name" value="TCS_response_regulator"/>
</dbReference>
<dbReference type="AlphaFoldDB" id="A0A1V4AQ96"/>
<dbReference type="Proteomes" id="UP000189681">
    <property type="component" value="Unassembled WGS sequence"/>
</dbReference>
<evidence type="ECO:0000313" key="4">
    <source>
        <dbReference type="Proteomes" id="UP000189681"/>
    </source>
</evidence>
<dbReference type="PANTHER" id="PTHR44520">
    <property type="entry name" value="RESPONSE REGULATOR RCP1-RELATED"/>
    <property type="match status" value="1"/>
</dbReference>
<dbReference type="Pfam" id="PF00072">
    <property type="entry name" value="Response_reg"/>
    <property type="match status" value="1"/>
</dbReference>